<evidence type="ECO:0000313" key="3">
    <source>
        <dbReference type="Proteomes" id="UP000582646"/>
    </source>
</evidence>
<feature type="transmembrane region" description="Helical" evidence="1">
    <location>
        <begin position="16"/>
        <end position="39"/>
    </location>
</feature>
<sequence>MTEPVEPTEPTTTHPALLGLSIALGLLAGFALIVAGVAWGGWWRVGSAAAAVVGVAVIMLPGYVNDKQHNKNGGEK</sequence>
<gene>
    <name evidence="2" type="ORF">HF999_21195</name>
</gene>
<dbReference type="EMBL" id="JAAXOQ010000047">
    <property type="protein sequence ID" value="NKY20876.1"/>
    <property type="molecule type" value="Genomic_DNA"/>
</dbReference>
<keyword evidence="1" id="KW-0472">Membrane</keyword>
<keyword evidence="1" id="KW-0812">Transmembrane</keyword>
<organism evidence="2 3">
    <name type="scientific">Tsukamurella spumae</name>
    <dbReference type="NCBI Taxonomy" id="44753"/>
    <lineage>
        <taxon>Bacteria</taxon>
        <taxon>Bacillati</taxon>
        <taxon>Actinomycetota</taxon>
        <taxon>Actinomycetes</taxon>
        <taxon>Mycobacteriales</taxon>
        <taxon>Tsukamurellaceae</taxon>
        <taxon>Tsukamurella</taxon>
    </lineage>
</organism>
<dbReference type="RefSeq" id="WP_168547781.1">
    <property type="nucleotide sequence ID" value="NZ_BAAAKS010000023.1"/>
</dbReference>
<feature type="transmembrane region" description="Helical" evidence="1">
    <location>
        <begin position="45"/>
        <end position="64"/>
    </location>
</feature>
<dbReference type="Proteomes" id="UP000582646">
    <property type="component" value="Unassembled WGS sequence"/>
</dbReference>
<evidence type="ECO:0000313" key="2">
    <source>
        <dbReference type="EMBL" id="NKY20876.1"/>
    </source>
</evidence>
<proteinExistence type="predicted"/>
<keyword evidence="3" id="KW-1185">Reference proteome</keyword>
<keyword evidence="1" id="KW-1133">Transmembrane helix</keyword>
<evidence type="ECO:0000256" key="1">
    <source>
        <dbReference type="SAM" id="Phobius"/>
    </source>
</evidence>
<comment type="caution">
    <text evidence="2">The sequence shown here is derived from an EMBL/GenBank/DDBJ whole genome shotgun (WGS) entry which is preliminary data.</text>
</comment>
<name>A0A846X8V7_9ACTN</name>
<dbReference type="AlphaFoldDB" id="A0A846X8V7"/>
<accession>A0A846X8V7</accession>
<protein>
    <submittedName>
        <fullName evidence="2">DUF3040 domain-containing protein</fullName>
    </submittedName>
</protein>
<reference evidence="2 3" key="1">
    <citation type="submission" date="2020-04" db="EMBL/GenBank/DDBJ databases">
        <title>MicrobeNet Type strains.</title>
        <authorList>
            <person name="Nicholson A.C."/>
        </authorList>
    </citation>
    <scope>NUCLEOTIDE SEQUENCE [LARGE SCALE GENOMIC DNA]</scope>
    <source>
        <strain evidence="2 3">DSM 44113</strain>
    </source>
</reference>